<dbReference type="GO" id="GO:0000272">
    <property type="term" value="P:polysaccharide catabolic process"/>
    <property type="evidence" value="ECO:0007669"/>
    <property type="project" value="InterPro"/>
</dbReference>
<organism evidence="5 6">
    <name type="scientific">candidate division CPR2 bacterium GW2011_GWC1_41_48</name>
    <dbReference type="NCBI Taxonomy" id="1618344"/>
    <lineage>
        <taxon>Bacteria</taxon>
        <taxon>Bacteria division CPR2</taxon>
    </lineage>
</organism>
<comment type="caution">
    <text evidence="5">The sequence shown here is derived from an EMBL/GenBank/DDBJ whole genome shotgun (WGS) entry which is preliminary data.</text>
</comment>
<dbReference type="Pfam" id="PF00963">
    <property type="entry name" value="Cohesin"/>
    <property type="match status" value="1"/>
</dbReference>
<feature type="chain" id="PRO_5002535439" evidence="3">
    <location>
        <begin position="24"/>
        <end position="512"/>
    </location>
</feature>
<accession>A0A0G0YJD3</accession>
<proteinExistence type="predicted"/>
<protein>
    <submittedName>
        <fullName evidence="5">S-layer domain protein</fullName>
    </submittedName>
</protein>
<sequence>MRLKNYFTILCLLLLAIPIPIEAAAVTVSLSPGSNSKTIGDSFAVSVLVSASTNVNAAECYITFNPAVLEIVSVSPVTSFFNFPMPSDTYILDNGSGLVYFSTGKTVPGTGSGSIAGLNFRAKAAGSSTIALRGDTRVQNLGTTIVDIAFGNSSATVSDPVVATPSSTSSSTSNTQPKTTTPATPKNQKPYAPTVSSLTHPEEAKWYKETVAKISWAKAADVTDFSYGFDQTAGTVPDDTSEGVATSKEFPDLKDGTYFFHVKAKNQHGWGAVKAFSVNVDTKNPDNLNLNFETGGTPLEPIYAAKFEATDALSGIDHYELKIDDGAYAAQISPFALTIADNNEHSIAVKAVDKAGNFVELVKSFSKRDVVIPAPKISEISSIFKLKSEEESLNKEYLIKGSGTAKTKVKIYVDNVEKLETDVLDNGEWMALIKDLGVGKHIIFARTRFGEKLSDKSDDIQFVLGEDGSLVLGQKKHNSWYYLIFIPLLGLIYPAYLFVIRRSLHKKIFQSS</sequence>
<feature type="transmembrane region" description="Helical" evidence="2">
    <location>
        <begin position="480"/>
        <end position="500"/>
    </location>
</feature>
<dbReference type="CDD" id="cd08547">
    <property type="entry name" value="Type_II_cohesin"/>
    <property type="match status" value="1"/>
</dbReference>
<dbReference type="SUPFAM" id="SSF49384">
    <property type="entry name" value="Carbohydrate-binding domain"/>
    <property type="match status" value="1"/>
</dbReference>
<dbReference type="InterPro" id="IPR058094">
    <property type="entry name" value="Ig-like_OmpL47-like"/>
</dbReference>
<gene>
    <name evidence="5" type="ORF">UU65_C0001G0026</name>
</gene>
<feature type="region of interest" description="Disordered" evidence="1">
    <location>
        <begin position="158"/>
        <end position="199"/>
    </location>
</feature>
<name>A0A0G0YJD3_UNCC2</name>
<evidence type="ECO:0000313" key="5">
    <source>
        <dbReference type="EMBL" id="KKS09621.1"/>
    </source>
</evidence>
<dbReference type="AlphaFoldDB" id="A0A0G0YJD3"/>
<evidence type="ECO:0000313" key="6">
    <source>
        <dbReference type="Proteomes" id="UP000033869"/>
    </source>
</evidence>
<dbReference type="Gene3D" id="2.60.40.680">
    <property type="match status" value="1"/>
</dbReference>
<evidence type="ECO:0000259" key="4">
    <source>
        <dbReference type="Pfam" id="PF00963"/>
    </source>
</evidence>
<evidence type="ECO:0000256" key="2">
    <source>
        <dbReference type="SAM" id="Phobius"/>
    </source>
</evidence>
<feature type="signal peptide" evidence="3">
    <location>
        <begin position="1"/>
        <end position="23"/>
    </location>
</feature>
<keyword evidence="3" id="KW-0732">Signal</keyword>
<evidence type="ECO:0000256" key="1">
    <source>
        <dbReference type="SAM" id="MobiDB-lite"/>
    </source>
</evidence>
<dbReference type="InterPro" id="IPR008965">
    <property type="entry name" value="CBM2/CBM3_carb-bd_dom_sf"/>
</dbReference>
<dbReference type="GO" id="GO:0030246">
    <property type="term" value="F:carbohydrate binding"/>
    <property type="evidence" value="ECO:0007669"/>
    <property type="project" value="InterPro"/>
</dbReference>
<keyword evidence="2" id="KW-0812">Transmembrane</keyword>
<keyword evidence="2" id="KW-1133">Transmembrane helix</keyword>
<feature type="compositionally biased region" description="Low complexity" evidence="1">
    <location>
        <begin position="160"/>
        <end position="190"/>
    </location>
</feature>
<dbReference type="InterPro" id="IPR002102">
    <property type="entry name" value="Cohesin_dom"/>
</dbReference>
<dbReference type="NCBIfam" id="NF047446">
    <property type="entry name" value="barrel_OmpL47"/>
    <property type="match status" value="1"/>
</dbReference>
<dbReference type="EMBL" id="LCBL01000001">
    <property type="protein sequence ID" value="KKS09621.1"/>
    <property type="molecule type" value="Genomic_DNA"/>
</dbReference>
<evidence type="ECO:0000256" key="3">
    <source>
        <dbReference type="SAM" id="SignalP"/>
    </source>
</evidence>
<reference evidence="5 6" key="1">
    <citation type="journal article" date="2015" name="Nature">
        <title>rRNA introns, odd ribosomes, and small enigmatic genomes across a large radiation of phyla.</title>
        <authorList>
            <person name="Brown C.T."/>
            <person name="Hug L.A."/>
            <person name="Thomas B.C."/>
            <person name="Sharon I."/>
            <person name="Castelle C.J."/>
            <person name="Singh A."/>
            <person name="Wilkins M.J."/>
            <person name="Williams K.H."/>
            <person name="Banfield J.F."/>
        </authorList>
    </citation>
    <scope>NUCLEOTIDE SEQUENCE [LARGE SCALE GENOMIC DNA]</scope>
</reference>
<dbReference type="Proteomes" id="UP000033869">
    <property type="component" value="Unassembled WGS sequence"/>
</dbReference>
<keyword evidence="2" id="KW-0472">Membrane</keyword>
<feature type="domain" description="Cohesin" evidence="4">
    <location>
        <begin position="29"/>
        <end position="142"/>
    </location>
</feature>